<comment type="similarity">
    <text evidence="1">Belongs to the cystatin family.</text>
</comment>
<reference evidence="4" key="1">
    <citation type="submission" date="2025-08" db="UniProtKB">
        <authorList>
            <consortium name="Ensembl"/>
        </authorList>
    </citation>
    <scope>IDENTIFICATION</scope>
</reference>
<evidence type="ECO:0000313" key="5">
    <source>
        <dbReference type="Proteomes" id="UP001108240"/>
    </source>
</evidence>
<organism evidence="4 5">
    <name type="scientific">Cyprinus carpio carpio</name>
    <dbReference type="NCBI Taxonomy" id="630221"/>
    <lineage>
        <taxon>Eukaryota</taxon>
        <taxon>Metazoa</taxon>
        <taxon>Chordata</taxon>
        <taxon>Craniata</taxon>
        <taxon>Vertebrata</taxon>
        <taxon>Euteleostomi</taxon>
        <taxon>Actinopterygii</taxon>
        <taxon>Neopterygii</taxon>
        <taxon>Teleostei</taxon>
        <taxon>Ostariophysi</taxon>
        <taxon>Cypriniformes</taxon>
        <taxon>Cyprinidae</taxon>
        <taxon>Cyprininae</taxon>
        <taxon>Cyprinus</taxon>
    </lineage>
</organism>
<dbReference type="SUPFAM" id="SSF54403">
    <property type="entry name" value="Cystatin/monellin"/>
    <property type="match status" value="1"/>
</dbReference>
<feature type="signal peptide" evidence="2">
    <location>
        <begin position="1"/>
        <end position="25"/>
    </location>
</feature>
<protein>
    <recommendedName>
        <fullName evidence="3">Cystatin domain-containing protein</fullName>
    </recommendedName>
</protein>
<dbReference type="InterPro" id="IPR046350">
    <property type="entry name" value="Cystatin_sf"/>
</dbReference>
<feature type="domain" description="Cystatin" evidence="3">
    <location>
        <begin position="33"/>
        <end position="107"/>
    </location>
</feature>
<evidence type="ECO:0000259" key="3">
    <source>
        <dbReference type="Pfam" id="PF00031"/>
    </source>
</evidence>
<accession>A0A9J7XIF7</accession>
<dbReference type="Ensembl" id="ENSCCRT00000117803.1">
    <property type="protein sequence ID" value="ENSCCRP00000105715.1"/>
    <property type="gene ID" value="ENSCCRG00000078680.1"/>
</dbReference>
<dbReference type="AlphaFoldDB" id="A0A9J7XIF7"/>
<dbReference type="Proteomes" id="UP001108240">
    <property type="component" value="Unplaced"/>
</dbReference>
<evidence type="ECO:0000256" key="1">
    <source>
        <dbReference type="ARBA" id="ARBA00009403"/>
    </source>
</evidence>
<dbReference type="GO" id="GO:0005737">
    <property type="term" value="C:cytoplasm"/>
    <property type="evidence" value="ECO:0007669"/>
    <property type="project" value="TreeGrafter"/>
</dbReference>
<dbReference type="GO" id="GO:0004869">
    <property type="term" value="F:cysteine-type endopeptidase inhibitor activity"/>
    <property type="evidence" value="ECO:0007669"/>
    <property type="project" value="InterPro"/>
</dbReference>
<dbReference type="GO" id="GO:0031982">
    <property type="term" value="C:vesicle"/>
    <property type="evidence" value="ECO:0007669"/>
    <property type="project" value="TreeGrafter"/>
</dbReference>
<evidence type="ECO:0000313" key="4">
    <source>
        <dbReference type="Ensembl" id="ENSCCRP00000105715.1"/>
    </source>
</evidence>
<dbReference type="InterPro" id="IPR000010">
    <property type="entry name" value="Cystatin_dom"/>
</dbReference>
<dbReference type="PANTHER" id="PTHR46186">
    <property type="entry name" value="CYSTATIN"/>
    <property type="match status" value="1"/>
</dbReference>
<dbReference type="Pfam" id="PF00031">
    <property type="entry name" value="Cystatin"/>
    <property type="match status" value="1"/>
</dbReference>
<keyword evidence="5" id="KW-1185">Reference proteome</keyword>
<evidence type="ECO:0000256" key="2">
    <source>
        <dbReference type="SAM" id="SignalP"/>
    </source>
</evidence>
<proteinExistence type="inferred from homology"/>
<reference evidence="4" key="2">
    <citation type="submission" date="2025-09" db="UniProtKB">
        <authorList>
            <consortium name="Ensembl"/>
        </authorList>
    </citation>
    <scope>IDENTIFICATION</scope>
</reference>
<keyword evidence="2" id="KW-0732">Signal</keyword>
<sequence length="149" mass="16920">MQQINRDSQPAKMVCILTLFASIFSAFIVTGDHNDHNVINVANFAMDVHNRMSSYPYAFKVVDILSDAAQLYPPARVKYMLQIKAVQTACENHASVNLTDCALQSNAKICCFFDQLRIQFPGIWPPPHPHQHMHPCQIQFPLSHQLDQL</sequence>
<dbReference type="GeneTree" id="ENSGT00940000175852"/>
<dbReference type="GO" id="GO:0005615">
    <property type="term" value="C:extracellular space"/>
    <property type="evidence" value="ECO:0007669"/>
    <property type="project" value="TreeGrafter"/>
</dbReference>
<name>A0A9J7XIF7_CYPCA</name>
<dbReference type="Gene3D" id="3.10.450.10">
    <property type="match status" value="1"/>
</dbReference>
<feature type="chain" id="PRO_5039900041" description="Cystatin domain-containing protein" evidence="2">
    <location>
        <begin position="26"/>
        <end position="149"/>
    </location>
</feature>
<dbReference type="PANTHER" id="PTHR46186:SF12">
    <property type="entry name" value="CYSTATIN C (AMYLOID ANGIOPATHY AND CEREBRAL HEMORRHAGE)-RELATED"/>
    <property type="match status" value="1"/>
</dbReference>